<dbReference type="Proteomes" id="UP001153076">
    <property type="component" value="Unassembled WGS sequence"/>
</dbReference>
<evidence type="ECO:0000313" key="5">
    <source>
        <dbReference type="Proteomes" id="UP001153076"/>
    </source>
</evidence>
<dbReference type="EMBL" id="JAKOGI010001562">
    <property type="protein sequence ID" value="KAJ8424996.1"/>
    <property type="molecule type" value="Genomic_DNA"/>
</dbReference>
<accession>A0A9Q1GTC0</accession>
<evidence type="ECO:0000256" key="2">
    <source>
        <dbReference type="ARBA" id="ARBA00022692"/>
    </source>
</evidence>
<keyword evidence="2" id="KW-0812">Transmembrane</keyword>
<gene>
    <name evidence="4" type="ORF">Cgig2_018681</name>
</gene>
<protein>
    <submittedName>
        <fullName evidence="4">Uncharacterized protein</fullName>
    </submittedName>
</protein>
<keyword evidence="5" id="KW-1185">Reference proteome</keyword>
<dbReference type="InterPro" id="IPR023395">
    <property type="entry name" value="MCP_dom_sf"/>
</dbReference>
<dbReference type="PANTHER" id="PTHR36586:SF54">
    <property type="entry name" value="EXTENSIN DOMAIN-CONTAINING PROTEIN"/>
    <property type="match status" value="1"/>
</dbReference>
<sequence length="229" mass="24924">MYSTPSPVYKSPSIYSPPVTPIYTSSPLSVHVYPTPSPVYKLPLVYTTPATPIYKSPPPPIYVYPTPSPVYKSPPFYTPPASPIYKSPPPPVHVYPTPSLIYKSPPVYKSPLSPIHEYPTPSSVHKSPLVYTSPPPGLVYQSPPPPVYEHCSDSLSWKTRLQIAIDSAQGLDHAHLSPYLLYISGVVAGCAATIGSYPFDLVRTILASQGEPKVMGICKHKAEPILVNS</sequence>
<comment type="caution">
    <text evidence="4">The sequence shown here is derived from an EMBL/GenBank/DDBJ whole genome shotgun (WGS) entry which is preliminary data.</text>
</comment>
<dbReference type="PANTHER" id="PTHR36586">
    <property type="entry name" value="PROLINE-RICH EXTENSIN-LIKE"/>
    <property type="match status" value="1"/>
</dbReference>
<evidence type="ECO:0000313" key="4">
    <source>
        <dbReference type="EMBL" id="KAJ8424996.1"/>
    </source>
</evidence>
<organism evidence="4 5">
    <name type="scientific">Carnegiea gigantea</name>
    <dbReference type="NCBI Taxonomy" id="171969"/>
    <lineage>
        <taxon>Eukaryota</taxon>
        <taxon>Viridiplantae</taxon>
        <taxon>Streptophyta</taxon>
        <taxon>Embryophyta</taxon>
        <taxon>Tracheophyta</taxon>
        <taxon>Spermatophyta</taxon>
        <taxon>Magnoliopsida</taxon>
        <taxon>eudicotyledons</taxon>
        <taxon>Gunneridae</taxon>
        <taxon>Pentapetalae</taxon>
        <taxon>Caryophyllales</taxon>
        <taxon>Cactineae</taxon>
        <taxon>Cactaceae</taxon>
        <taxon>Cactoideae</taxon>
        <taxon>Echinocereeae</taxon>
        <taxon>Carnegiea</taxon>
    </lineage>
</organism>
<proteinExistence type="predicted"/>
<dbReference type="Gene3D" id="1.50.40.10">
    <property type="entry name" value="Mitochondrial carrier domain"/>
    <property type="match status" value="1"/>
</dbReference>
<evidence type="ECO:0000256" key="1">
    <source>
        <dbReference type="ARBA" id="ARBA00004370"/>
    </source>
</evidence>
<dbReference type="OrthoDB" id="1938153at2759"/>
<evidence type="ECO:0000256" key="3">
    <source>
        <dbReference type="ARBA" id="ARBA00023136"/>
    </source>
</evidence>
<dbReference type="AlphaFoldDB" id="A0A9Q1GTC0"/>
<name>A0A9Q1GTC0_9CARY</name>
<reference evidence="4" key="1">
    <citation type="submission" date="2022-04" db="EMBL/GenBank/DDBJ databases">
        <title>Carnegiea gigantea Genome sequencing and assembly v2.</title>
        <authorList>
            <person name="Copetti D."/>
            <person name="Sanderson M.J."/>
            <person name="Burquez A."/>
            <person name="Wojciechowski M.F."/>
        </authorList>
    </citation>
    <scope>NUCLEOTIDE SEQUENCE</scope>
    <source>
        <strain evidence="4">SGP5-SGP5p</strain>
        <tissue evidence="4">Aerial part</tissue>
    </source>
</reference>
<dbReference type="GO" id="GO:0016020">
    <property type="term" value="C:membrane"/>
    <property type="evidence" value="ECO:0007669"/>
    <property type="project" value="UniProtKB-SubCell"/>
</dbReference>
<dbReference type="SUPFAM" id="SSF103506">
    <property type="entry name" value="Mitochondrial carrier"/>
    <property type="match status" value="1"/>
</dbReference>
<keyword evidence="3" id="KW-0472">Membrane</keyword>
<comment type="subcellular location">
    <subcellularLocation>
        <location evidence="1">Membrane</location>
    </subcellularLocation>
</comment>